<protein>
    <submittedName>
        <fullName evidence="1">Uncharacterized protein</fullName>
    </submittedName>
</protein>
<comment type="caution">
    <text evidence="1">The sequence shown here is derived from an EMBL/GenBank/DDBJ whole genome shotgun (WGS) entry which is preliminary data.</text>
</comment>
<dbReference type="Proteomes" id="UP001251528">
    <property type="component" value="Unassembled WGS sequence"/>
</dbReference>
<accession>A0AAJ0CUM9</accession>
<organism evidence="1 2">
    <name type="scientific">Conoideocrella luteorostrata</name>
    <dbReference type="NCBI Taxonomy" id="1105319"/>
    <lineage>
        <taxon>Eukaryota</taxon>
        <taxon>Fungi</taxon>
        <taxon>Dikarya</taxon>
        <taxon>Ascomycota</taxon>
        <taxon>Pezizomycotina</taxon>
        <taxon>Sordariomycetes</taxon>
        <taxon>Hypocreomycetidae</taxon>
        <taxon>Hypocreales</taxon>
        <taxon>Clavicipitaceae</taxon>
        <taxon>Conoideocrella</taxon>
    </lineage>
</organism>
<reference evidence="1" key="1">
    <citation type="submission" date="2023-06" db="EMBL/GenBank/DDBJ databases">
        <title>Conoideocrella luteorostrata (Hypocreales: Clavicipitaceae), a potential biocontrol fungus for elongate hemlock scale in United States Christmas tree production areas.</title>
        <authorList>
            <person name="Barrett H."/>
            <person name="Lovett B."/>
            <person name="Macias A.M."/>
            <person name="Stajich J.E."/>
            <person name="Kasson M.T."/>
        </authorList>
    </citation>
    <scope>NUCLEOTIDE SEQUENCE</scope>
    <source>
        <strain evidence="1">ARSEF 14590</strain>
    </source>
</reference>
<dbReference type="EMBL" id="JASWJB010000076">
    <property type="protein sequence ID" value="KAK2601538.1"/>
    <property type="molecule type" value="Genomic_DNA"/>
</dbReference>
<gene>
    <name evidence="1" type="ORF">QQS21_004923</name>
</gene>
<dbReference type="InterPro" id="IPR011009">
    <property type="entry name" value="Kinase-like_dom_sf"/>
</dbReference>
<dbReference type="SUPFAM" id="SSF56112">
    <property type="entry name" value="Protein kinase-like (PK-like)"/>
    <property type="match status" value="1"/>
</dbReference>
<sequence>MPHITNIMLNAQHETYCVGITTKCKYFHVNGSFIKRSLRPSEWQHNPFAGILRIPRFGSECIVNEAVTLRFIADKTNIPVTKRYGCFEDDDAVYLVMEYAEGATMTTLDPE</sequence>
<keyword evidence="2" id="KW-1185">Reference proteome</keyword>
<evidence type="ECO:0000313" key="1">
    <source>
        <dbReference type="EMBL" id="KAK2601538.1"/>
    </source>
</evidence>
<name>A0AAJ0CUM9_9HYPO</name>
<evidence type="ECO:0000313" key="2">
    <source>
        <dbReference type="Proteomes" id="UP001251528"/>
    </source>
</evidence>
<dbReference type="AlphaFoldDB" id="A0AAJ0CUM9"/>
<proteinExistence type="predicted"/>